<proteinExistence type="predicted"/>
<protein>
    <submittedName>
        <fullName evidence="2">Uncharacterized protein</fullName>
    </submittedName>
</protein>
<dbReference type="EMBL" id="CALNXK010000021">
    <property type="protein sequence ID" value="CAH3108629.1"/>
    <property type="molecule type" value="Genomic_DNA"/>
</dbReference>
<evidence type="ECO:0000256" key="1">
    <source>
        <dbReference type="SAM" id="MobiDB-lite"/>
    </source>
</evidence>
<keyword evidence="3" id="KW-1185">Reference proteome</keyword>
<reference evidence="2 3" key="1">
    <citation type="submission" date="2022-05" db="EMBL/GenBank/DDBJ databases">
        <authorList>
            <consortium name="Genoscope - CEA"/>
            <person name="William W."/>
        </authorList>
    </citation>
    <scope>NUCLEOTIDE SEQUENCE [LARGE SCALE GENOMIC DNA]</scope>
</reference>
<name>A0ABN8NI90_9CNID</name>
<comment type="caution">
    <text evidence="2">The sequence shown here is derived from an EMBL/GenBank/DDBJ whole genome shotgun (WGS) entry which is preliminary data.</text>
</comment>
<gene>
    <name evidence="2" type="ORF">PLOB_00017777</name>
</gene>
<dbReference type="Proteomes" id="UP001159405">
    <property type="component" value="Unassembled WGS sequence"/>
</dbReference>
<sequence length="144" mass="16187">MLHGKTRSLFTCYQLYLRVWRLVKWRGGSVAVLNAHIMYQGAGHQGVSLGDFKELLVEQLIGGNSFRRDTLSPNVPEHVPDVRFNREHFHYPCECVQHLALSAITLCSNISLMTRKGMGLKGSKMSMADQGLDQEDPAKGDQDK</sequence>
<evidence type="ECO:0000313" key="3">
    <source>
        <dbReference type="Proteomes" id="UP001159405"/>
    </source>
</evidence>
<feature type="region of interest" description="Disordered" evidence="1">
    <location>
        <begin position="123"/>
        <end position="144"/>
    </location>
</feature>
<organism evidence="2 3">
    <name type="scientific">Porites lobata</name>
    <dbReference type="NCBI Taxonomy" id="104759"/>
    <lineage>
        <taxon>Eukaryota</taxon>
        <taxon>Metazoa</taxon>
        <taxon>Cnidaria</taxon>
        <taxon>Anthozoa</taxon>
        <taxon>Hexacorallia</taxon>
        <taxon>Scleractinia</taxon>
        <taxon>Fungiina</taxon>
        <taxon>Poritidae</taxon>
        <taxon>Porites</taxon>
    </lineage>
</organism>
<accession>A0ABN8NI90</accession>
<evidence type="ECO:0000313" key="2">
    <source>
        <dbReference type="EMBL" id="CAH3108629.1"/>
    </source>
</evidence>